<keyword evidence="2" id="KW-1185">Reference proteome</keyword>
<name>A0ABU7PKY5_9ACTN</name>
<sequence>MSRQSARVLIATLHIDCGQTNRRGEDVRQPTATYACHLCGYAETVRGRDQVRAFTPHIRTTHRQACPAAGHHTERTAA</sequence>
<proteinExistence type="predicted"/>
<evidence type="ECO:0008006" key="3">
    <source>
        <dbReference type="Google" id="ProtNLM"/>
    </source>
</evidence>
<organism evidence="1 2">
    <name type="scientific">Actinacidiphila polyblastidii</name>
    <dbReference type="NCBI Taxonomy" id="3110430"/>
    <lineage>
        <taxon>Bacteria</taxon>
        <taxon>Bacillati</taxon>
        <taxon>Actinomycetota</taxon>
        <taxon>Actinomycetes</taxon>
        <taxon>Kitasatosporales</taxon>
        <taxon>Streptomycetaceae</taxon>
        <taxon>Actinacidiphila</taxon>
    </lineage>
</organism>
<protein>
    <recommendedName>
        <fullName evidence="3">Transposase</fullName>
    </recommendedName>
</protein>
<comment type="caution">
    <text evidence="1">The sequence shown here is derived from an EMBL/GenBank/DDBJ whole genome shotgun (WGS) entry which is preliminary data.</text>
</comment>
<reference evidence="1 2" key="1">
    <citation type="submission" date="2023-12" db="EMBL/GenBank/DDBJ databases">
        <title>Streptomyces sp. V4-01.</title>
        <authorList>
            <person name="Somphong A."/>
            <person name="Phongsopitanun W."/>
        </authorList>
    </citation>
    <scope>NUCLEOTIDE SEQUENCE [LARGE SCALE GENOMIC DNA]</scope>
    <source>
        <strain evidence="1 2">V4-01</strain>
    </source>
</reference>
<evidence type="ECO:0000313" key="1">
    <source>
        <dbReference type="EMBL" id="MEE4546495.1"/>
    </source>
</evidence>
<gene>
    <name evidence="1" type="ORF">V2S66_31585</name>
</gene>
<dbReference type="Proteomes" id="UP001344658">
    <property type="component" value="Unassembled WGS sequence"/>
</dbReference>
<dbReference type="RefSeq" id="WP_330800195.1">
    <property type="nucleotide sequence ID" value="NZ_JAZEWV010000046.1"/>
</dbReference>
<dbReference type="EMBL" id="JAZEWV010000046">
    <property type="protein sequence ID" value="MEE4546495.1"/>
    <property type="molecule type" value="Genomic_DNA"/>
</dbReference>
<evidence type="ECO:0000313" key="2">
    <source>
        <dbReference type="Proteomes" id="UP001344658"/>
    </source>
</evidence>
<accession>A0ABU7PKY5</accession>